<dbReference type="PROSITE" id="PS50011">
    <property type="entry name" value="PROTEIN_KINASE_DOM"/>
    <property type="match status" value="1"/>
</dbReference>
<dbReference type="Gene3D" id="1.10.510.10">
    <property type="entry name" value="Transferase(Phosphotransferase) domain 1"/>
    <property type="match status" value="1"/>
</dbReference>
<feature type="domain" description="Protein kinase" evidence="14">
    <location>
        <begin position="614"/>
        <end position="908"/>
    </location>
</feature>
<dbReference type="InterPro" id="IPR017441">
    <property type="entry name" value="Protein_kinase_ATP_BS"/>
</dbReference>
<organism evidence="15 16">
    <name type="scientific">Brachionus calyciflorus</name>
    <dbReference type="NCBI Taxonomy" id="104777"/>
    <lineage>
        <taxon>Eukaryota</taxon>
        <taxon>Metazoa</taxon>
        <taxon>Spiralia</taxon>
        <taxon>Gnathifera</taxon>
        <taxon>Rotifera</taxon>
        <taxon>Eurotatoria</taxon>
        <taxon>Monogononta</taxon>
        <taxon>Pseudotrocha</taxon>
        <taxon>Ploima</taxon>
        <taxon>Brachionidae</taxon>
        <taxon>Brachionus</taxon>
    </lineage>
</organism>
<dbReference type="GO" id="GO:0008353">
    <property type="term" value="F:RNA polymerase II CTD heptapeptide repeat kinase activity"/>
    <property type="evidence" value="ECO:0007669"/>
    <property type="project" value="UniProtKB-EC"/>
</dbReference>
<sequence>MDSRQVVLDSNSKNDDNDQQQQQQRKDSKGKHDNDKNDDDDNNNNKLSKSKSKKHKSKKSKKSKSKKSKKSNDYDDNNKNKKSKHKSSKKSKKKSKKQHRSPSSISSISSDFSSSNSRSRSVSSSSISSSLLSKTSDDESKTLKHSKKQQQPQTPTLIPRSRSKSRSRSLTRKRTPESHKSRHTTTTTNTTSDPHHHHRSTYYDSTTRSSDSYIDNNNSYNSSSRYSTSSRSHHHYPPETADPYYTRYNTRPDYYAYGDYYQSSYYANSSEYKYSSKRDYVDSYHSAPPLPPPPPPPPSSHHHHHKHDRDQRSINSSSSYRPSSYSHHHHDSKPRSPPPPPLPSSSSSSTSRSHYDSHHSKSRTSKRSRTRSPHYSPPPPTSSSSSSHRRTTRSPTRRSSIQRKERHKTRSRSKSKSRSKSPPSKYHHRDNKKKDWSSTTTSTTKSKRDHFDTNSLPTVSLGAELQKVVGEKRKSKLVQQQQNQQQQSQDTKITTSSSSSSEQTINTNNDNKSSQDSDKIKSEDISRKDDSTNIKTSLKNITKTLPPLPLPDIDENEDMEIGNNLQTTTGTSRSPSSVLTEINENRQKRRRPIIIQRRGEIKRENWGEKSVDMFEKLEIIGEGTYGKVFKARDIKTNELVALKSVKLENEKEGFPITAVREIKILRQLQHPNIVNMIEIVTDKQDALEFRKDRGEFYLVFEYMDHDLFGLLDSGLLDLNNDQIASFMKQLLEGLNYCHSKNFLHRDIKCSNILINNKGQIKLADFGLARYYNAEDKDRPYTNKVITLWYRAPELLLGEERYGPSIDIWSCGCILGELYVKKPIFQANSEINQLELISRTCGTPNPMVWPDVVNLPFYDTIQQKKIYKRRVRDEYSFMPSQALDLLDQMLELDPSKRISADAALKSPFLINIKPLHIQPPKFPLNQDCHEMWSKELKKRKRTSYDHQSSQSSSIPN</sequence>
<dbReference type="FunFam" id="3.30.200.20:FF:000074">
    <property type="entry name" value="cyclin-dependent kinase 12 isoform X2"/>
    <property type="match status" value="1"/>
</dbReference>
<gene>
    <name evidence="15" type="ORF">OXX778_LOCUS9841</name>
</gene>
<comment type="catalytic activity">
    <reaction evidence="11">
        <text>[DNA-directed RNA polymerase] + ATP = phospho-[DNA-directed RNA polymerase] + ADP + H(+)</text>
        <dbReference type="Rhea" id="RHEA:10216"/>
        <dbReference type="Rhea" id="RHEA-COMP:11321"/>
        <dbReference type="Rhea" id="RHEA-COMP:11322"/>
        <dbReference type="ChEBI" id="CHEBI:15378"/>
        <dbReference type="ChEBI" id="CHEBI:30616"/>
        <dbReference type="ChEBI" id="CHEBI:43176"/>
        <dbReference type="ChEBI" id="CHEBI:68546"/>
        <dbReference type="ChEBI" id="CHEBI:456216"/>
        <dbReference type="EC" id="2.7.11.23"/>
    </reaction>
</comment>
<keyword evidence="8" id="KW-0539">Nucleus</keyword>
<feature type="region of interest" description="Disordered" evidence="13">
    <location>
        <begin position="1"/>
        <end position="251"/>
    </location>
</feature>
<feature type="compositionally biased region" description="Basic residues" evidence="13">
    <location>
        <begin position="48"/>
        <end position="69"/>
    </location>
</feature>
<evidence type="ECO:0000256" key="13">
    <source>
        <dbReference type="SAM" id="MobiDB-lite"/>
    </source>
</evidence>
<proteinExistence type="inferred from homology"/>
<keyword evidence="7 12" id="KW-0067">ATP-binding</keyword>
<dbReference type="GO" id="GO:0032968">
    <property type="term" value="P:positive regulation of transcription elongation by RNA polymerase II"/>
    <property type="evidence" value="ECO:0007669"/>
    <property type="project" value="TreeGrafter"/>
</dbReference>
<feature type="compositionally biased region" description="Basic and acidic residues" evidence="13">
    <location>
        <begin position="70"/>
        <end position="79"/>
    </location>
</feature>
<evidence type="ECO:0000256" key="10">
    <source>
        <dbReference type="ARBA" id="ARBA00048367"/>
    </source>
</evidence>
<feature type="compositionally biased region" description="Basic and acidic residues" evidence="13">
    <location>
        <begin position="24"/>
        <end position="35"/>
    </location>
</feature>
<dbReference type="Gene3D" id="3.30.200.20">
    <property type="entry name" value="Phosphorylase Kinase, domain 1"/>
    <property type="match status" value="1"/>
</dbReference>
<dbReference type="GO" id="GO:0004693">
    <property type="term" value="F:cyclin-dependent protein serine/threonine kinase activity"/>
    <property type="evidence" value="ECO:0007669"/>
    <property type="project" value="UniProtKB-EC"/>
</dbReference>
<feature type="binding site" evidence="12">
    <location>
        <position position="643"/>
    </location>
    <ligand>
        <name>ATP</name>
        <dbReference type="ChEBI" id="CHEBI:30616"/>
    </ligand>
</feature>
<comment type="catalytic activity">
    <reaction evidence="10">
        <text>L-seryl-[protein] + ATP = O-phospho-L-seryl-[protein] + ADP + H(+)</text>
        <dbReference type="Rhea" id="RHEA:17989"/>
        <dbReference type="Rhea" id="RHEA-COMP:9863"/>
        <dbReference type="Rhea" id="RHEA-COMP:11604"/>
        <dbReference type="ChEBI" id="CHEBI:15378"/>
        <dbReference type="ChEBI" id="CHEBI:29999"/>
        <dbReference type="ChEBI" id="CHEBI:30616"/>
        <dbReference type="ChEBI" id="CHEBI:83421"/>
        <dbReference type="ChEBI" id="CHEBI:456216"/>
        <dbReference type="EC" id="2.7.11.22"/>
    </reaction>
</comment>
<dbReference type="Pfam" id="PF00069">
    <property type="entry name" value="Pkinase"/>
    <property type="match status" value="1"/>
</dbReference>
<feature type="compositionally biased region" description="Basic residues" evidence="13">
    <location>
        <begin position="161"/>
        <end position="173"/>
    </location>
</feature>
<dbReference type="InterPro" id="IPR011009">
    <property type="entry name" value="Kinase-like_dom_sf"/>
</dbReference>
<dbReference type="Proteomes" id="UP000663879">
    <property type="component" value="Unassembled WGS sequence"/>
</dbReference>
<evidence type="ECO:0000256" key="12">
    <source>
        <dbReference type="PROSITE-ProRule" id="PRU10141"/>
    </source>
</evidence>
<keyword evidence="6" id="KW-0418">Kinase</keyword>
<evidence type="ECO:0000256" key="1">
    <source>
        <dbReference type="ARBA" id="ARBA00004123"/>
    </source>
</evidence>
<dbReference type="PANTHER" id="PTHR24056">
    <property type="entry name" value="CELL DIVISION PROTEIN KINASE"/>
    <property type="match status" value="1"/>
</dbReference>
<accession>A0A813XBE6</accession>
<dbReference type="AlphaFoldDB" id="A0A813XBE6"/>
<feature type="compositionally biased region" description="Low complexity" evidence="13">
    <location>
        <begin position="101"/>
        <end position="134"/>
    </location>
</feature>
<comment type="caution">
    <text evidence="15">The sequence shown here is derived from an EMBL/GenBank/DDBJ whole genome shotgun (WGS) entry which is preliminary data.</text>
</comment>
<dbReference type="InterPro" id="IPR008271">
    <property type="entry name" value="Ser/Thr_kinase_AS"/>
</dbReference>
<dbReference type="InterPro" id="IPR050108">
    <property type="entry name" value="CDK"/>
</dbReference>
<protein>
    <recommendedName>
        <fullName evidence="14">Protein kinase domain-containing protein</fullName>
    </recommendedName>
</protein>
<dbReference type="PANTHER" id="PTHR24056:SF546">
    <property type="entry name" value="CYCLIN-DEPENDENT KINASE 12"/>
    <property type="match status" value="1"/>
</dbReference>
<dbReference type="GO" id="GO:0030332">
    <property type="term" value="F:cyclin binding"/>
    <property type="evidence" value="ECO:0007669"/>
    <property type="project" value="TreeGrafter"/>
</dbReference>
<keyword evidence="4" id="KW-0808">Transferase</keyword>
<feature type="compositionally biased region" description="Basic residues" evidence="13">
    <location>
        <begin position="387"/>
        <end position="431"/>
    </location>
</feature>
<feature type="compositionally biased region" description="Basic residues" evidence="13">
    <location>
        <begin position="360"/>
        <end position="372"/>
    </location>
</feature>
<dbReference type="InterPro" id="IPR000719">
    <property type="entry name" value="Prot_kinase_dom"/>
</dbReference>
<evidence type="ECO:0000256" key="5">
    <source>
        <dbReference type="ARBA" id="ARBA00022741"/>
    </source>
</evidence>
<comment type="catalytic activity">
    <reaction evidence="9">
        <text>L-threonyl-[protein] + ATP = O-phospho-L-threonyl-[protein] + ADP + H(+)</text>
        <dbReference type="Rhea" id="RHEA:46608"/>
        <dbReference type="Rhea" id="RHEA-COMP:11060"/>
        <dbReference type="Rhea" id="RHEA-COMP:11605"/>
        <dbReference type="ChEBI" id="CHEBI:15378"/>
        <dbReference type="ChEBI" id="CHEBI:30013"/>
        <dbReference type="ChEBI" id="CHEBI:30616"/>
        <dbReference type="ChEBI" id="CHEBI:61977"/>
        <dbReference type="ChEBI" id="CHEBI:456216"/>
        <dbReference type="EC" id="2.7.11.22"/>
    </reaction>
</comment>
<evidence type="ECO:0000256" key="7">
    <source>
        <dbReference type="ARBA" id="ARBA00022840"/>
    </source>
</evidence>
<feature type="compositionally biased region" description="Basic and acidic residues" evidence="13">
    <location>
        <begin position="513"/>
        <end position="531"/>
    </location>
</feature>
<feature type="region of interest" description="Disordered" evidence="13">
    <location>
        <begin position="276"/>
        <end position="531"/>
    </location>
</feature>
<feature type="compositionally biased region" description="Low complexity" evidence="13">
    <location>
        <begin position="313"/>
        <end position="325"/>
    </location>
</feature>
<dbReference type="GO" id="GO:0005524">
    <property type="term" value="F:ATP binding"/>
    <property type="evidence" value="ECO:0007669"/>
    <property type="project" value="UniProtKB-UniRule"/>
</dbReference>
<dbReference type="SMART" id="SM00220">
    <property type="entry name" value="S_TKc"/>
    <property type="match status" value="1"/>
</dbReference>
<evidence type="ECO:0000259" key="14">
    <source>
        <dbReference type="PROSITE" id="PS50011"/>
    </source>
</evidence>
<dbReference type="EMBL" id="CAJNOC010001488">
    <property type="protein sequence ID" value="CAF0869134.1"/>
    <property type="molecule type" value="Genomic_DNA"/>
</dbReference>
<evidence type="ECO:0000256" key="3">
    <source>
        <dbReference type="ARBA" id="ARBA00022527"/>
    </source>
</evidence>
<reference evidence="15" key="1">
    <citation type="submission" date="2021-02" db="EMBL/GenBank/DDBJ databases">
        <authorList>
            <person name="Nowell W R."/>
        </authorList>
    </citation>
    <scope>NUCLEOTIDE SEQUENCE</scope>
    <source>
        <strain evidence="15">Ploen Becks lab</strain>
    </source>
</reference>
<evidence type="ECO:0000313" key="16">
    <source>
        <dbReference type="Proteomes" id="UP000663879"/>
    </source>
</evidence>
<feature type="compositionally biased region" description="Pro residues" evidence="13">
    <location>
        <begin position="288"/>
        <end position="299"/>
    </location>
</feature>
<comment type="subcellular location">
    <subcellularLocation>
        <location evidence="1">Nucleus</location>
    </subcellularLocation>
</comment>
<dbReference type="FunFam" id="1.10.510.10:FF:000415">
    <property type="entry name" value="CMGC/CDK/CRK7 protein kinase, variant"/>
    <property type="match status" value="1"/>
</dbReference>
<evidence type="ECO:0000256" key="9">
    <source>
        <dbReference type="ARBA" id="ARBA00047811"/>
    </source>
</evidence>
<keyword evidence="3" id="KW-0723">Serine/threonine-protein kinase</keyword>
<dbReference type="SUPFAM" id="SSF56112">
    <property type="entry name" value="Protein kinase-like (PK-like)"/>
    <property type="match status" value="1"/>
</dbReference>
<evidence type="ECO:0000313" key="15">
    <source>
        <dbReference type="EMBL" id="CAF0869134.1"/>
    </source>
</evidence>
<evidence type="ECO:0000256" key="11">
    <source>
        <dbReference type="ARBA" id="ARBA00049280"/>
    </source>
</evidence>
<evidence type="ECO:0000256" key="2">
    <source>
        <dbReference type="ARBA" id="ARBA00006485"/>
    </source>
</evidence>
<name>A0A813XBE6_9BILA</name>
<comment type="similarity">
    <text evidence="2">Belongs to the protein kinase superfamily. CMGC Ser/Thr protein kinase family. CDC2/CDKX subfamily.</text>
</comment>
<evidence type="ECO:0000256" key="6">
    <source>
        <dbReference type="ARBA" id="ARBA00022777"/>
    </source>
</evidence>
<keyword evidence="16" id="KW-1185">Reference proteome</keyword>
<dbReference type="PROSITE" id="PS00108">
    <property type="entry name" value="PROTEIN_KINASE_ST"/>
    <property type="match status" value="1"/>
</dbReference>
<dbReference type="GO" id="GO:0008024">
    <property type="term" value="C:cyclin/CDK positive transcription elongation factor complex"/>
    <property type="evidence" value="ECO:0007669"/>
    <property type="project" value="TreeGrafter"/>
</dbReference>
<evidence type="ECO:0000256" key="4">
    <source>
        <dbReference type="ARBA" id="ARBA00022679"/>
    </source>
</evidence>
<feature type="compositionally biased region" description="Low complexity" evidence="13">
    <location>
        <begin position="479"/>
        <end position="509"/>
    </location>
</feature>
<dbReference type="OrthoDB" id="28397at2759"/>
<evidence type="ECO:0000256" key="8">
    <source>
        <dbReference type="ARBA" id="ARBA00023242"/>
    </source>
</evidence>
<dbReference type="PROSITE" id="PS00107">
    <property type="entry name" value="PROTEIN_KINASE_ATP"/>
    <property type="match status" value="1"/>
</dbReference>
<feature type="compositionally biased region" description="Low complexity" evidence="13">
    <location>
        <begin position="202"/>
        <end position="230"/>
    </location>
</feature>
<keyword evidence="5 12" id="KW-0547">Nucleotide-binding</keyword>
<feature type="compositionally biased region" description="Basic residues" evidence="13">
    <location>
        <begin position="80"/>
        <end position="100"/>
    </location>
</feature>